<dbReference type="InterPro" id="IPR002711">
    <property type="entry name" value="HNH"/>
</dbReference>
<proteinExistence type="predicted"/>
<feature type="domain" description="HNH nuclease" evidence="1">
    <location>
        <begin position="340"/>
        <end position="394"/>
    </location>
</feature>
<name>A0A0G1M8G3_9BACT</name>
<reference evidence="2 3" key="1">
    <citation type="journal article" date="2015" name="Nature">
        <title>rRNA introns, odd ribosomes, and small enigmatic genomes across a large radiation of phyla.</title>
        <authorList>
            <person name="Brown C.T."/>
            <person name="Hug L.A."/>
            <person name="Thomas B.C."/>
            <person name="Sharon I."/>
            <person name="Castelle C.J."/>
            <person name="Singh A."/>
            <person name="Wilkins M.J."/>
            <person name="Williams K.H."/>
            <person name="Banfield J.F."/>
        </authorList>
    </citation>
    <scope>NUCLEOTIDE SEQUENCE [LARGE SCALE GENOMIC DNA]</scope>
</reference>
<comment type="caution">
    <text evidence="2">The sequence shown here is derived from an EMBL/GenBank/DDBJ whole genome shotgun (WGS) entry which is preliminary data.</text>
</comment>
<gene>
    <name evidence="2" type="ORF">UX06_C0020G0006</name>
</gene>
<dbReference type="Pfam" id="PF03235">
    <property type="entry name" value="GmrSD_N"/>
    <property type="match status" value="1"/>
</dbReference>
<evidence type="ECO:0000259" key="1">
    <source>
        <dbReference type="SMART" id="SM00507"/>
    </source>
</evidence>
<dbReference type="SMART" id="SM00507">
    <property type="entry name" value="HNHc"/>
    <property type="match status" value="1"/>
</dbReference>
<dbReference type="InterPro" id="IPR003615">
    <property type="entry name" value="HNH_nuc"/>
</dbReference>
<dbReference type="Gene3D" id="1.10.30.50">
    <property type="match status" value="1"/>
</dbReference>
<evidence type="ECO:0000313" key="3">
    <source>
        <dbReference type="Proteomes" id="UP000034696"/>
    </source>
</evidence>
<dbReference type="GO" id="GO:0003676">
    <property type="term" value="F:nucleic acid binding"/>
    <property type="evidence" value="ECO:0007669"/>
    <property type="project" value="InterPro"/>
</dbReference>
<dbReference type="Proteomes" id="UP000034696">
    <property type="component" value="Unassembled WGS sequence"/>
</dbReference>
<dbReference type="Pfam" id="PF01844">
    <property type="entry name" value="HNH"/>
    <property type="match status" value="1"/>
</dbReference>
<accession>A0A0G1M8G3</accession>
<dbReference type="CDD" id="cd00085">
    <property type="entry name" value="HNHc"/>
    <property type="match status" value="1"/>
</dbReference>
<organism evidence="2 3">
    <name type="scientific">Candidatus Giovannonibacteria bacterium GW2011_GWA2_45_21</name>
    <dbReference type="NCBI Taxonomy" id="1618649"/>
    <lineage>
        <taxon>Bacteria</taxon>
        <taxon>Candidatus Giovannoniibacteriota</taxon>
    </lineage>
</organism>
<protein>
    <recommendedName>
        <fullName evidence="1">HNH nuclease domain-containing protein</fullName>
    </recommendedName>
</protein>
<dbReference type="InterPro" id="IPR004919">
    <property type="entry name" value="GmrSD_N"/>
</dbReference>
<evidence type="ECO:0000313" key="2">
    <source>
        <dbReference type="EMBL" id="KKU04397.1"/>
    </source>
</evidence>
<dbReference type="PANTHER" id="PTHR39639">
    <property type="entry name" value="CHROMOSOME 16, WHOLE GENOME SHOTGUN SEQUENCE"/>
    <property type="match status" value="1"/>
</dbReference>
<dbReference type="AlphaFoldDB" id="A0A0G1M8G3"/>
<dbReference type="PANTHER" id="PTHR39639:SF1">
    <property type="entry name" value="DUF262 DOMAIN-CONTAINING PROTEIN"/>
    <property type="match status" value="1"/>
</dbReference>
<dbReference type="GO" id="GO:0008270">
    <property type="term" value="F:zinc ion binding"/>
    <property type="evidence" value="ECO:0007669"/>
    <property type="project" value="InterPro"/>
</dbReference>
<sequence length="403" mass="47341">MATIQDYVNNRHKYKVDLDYQRPEGAWSREDEQCLIDTILRNEPMPLFFFNLKTKEGVYYVVDGQQRLGAIARFYDNKFSLNSKFSGEDNHGKNFNGNNPISDQQRENFLGYHLNFKIMEDYDDEKIRTIFSRLQRGKPLTLDEHLNAMPGTVVISMREIAKHPFMADSIGISKERYGNFPDAARILFYETLGARDSGTPALTRFFEEYTTLSLNSTAYKRALSILNILEKAFPRDPGDYQFLNKHAWVLAVYTMVSELDKRYGLYGKEQLIRDFLQTFHGNVYMEDMRMSNHNYQRFYDNVRGGWSERIISFRRDTLIQEFIKKHQIQELDLRRQINEQKKIEVFTKAGRKCEDCGKDFKDHSEPEYHHVKLYASGGVSDTENIKALCNTCHTRYRGKEEMA</sequence>
<dbReference type="EMBL" id="LCKT01000020">
    <property type="protein sequence ID" value="KKU04397.1"/>
    <property type="molecule type" value="Genomic_DNA"/>
</dbReference>
<dbReference type="GO" id="GO:0004519">
    <property type="term" value="F:endonuclease activity"/>
    <property type="evidence" value="ECO:0007669"/>
    <property type="project" value="InterPro"/>
</dbReference>